<dbReference type="GO" id="GO:0050660">
    <property type="term" value="F:flavin adenine dinucleotide binding"/>
    <property type="evidence" value="ECO:0007669"/>
    <property type="project" value="InterPro"/>
</dbReference>
<dbReference type="PROSITE" id="PS00072">
    <property type="entry name" value="ACYL_COA_DH_1"/>
    <property type="match status" value="1"/>
</dbReference>
<accession>A0A1L7NQE5</accession>
<organism evidence="10">
    <name type="scientific">Streptomyces sp. SoC090715LN-17</name>
    <dbReference type="NCBI Taxonomy" id="1898652"/>
    <lineage>
        <taxon>Bacteria</taxon>
        <taxon>Bacillati</taxon>
        <taxon>Actinomycetota</taxon>
        <taxon>Actinomycetes</taxon>
        <taxon>Kitasatosporales</taxon>
        <taxon>Streptomycetaceae</taxon>
        <taxon>Streptomyces</taxon>
    </lineage>
</organism>
<dbReference type="InterPro" id="IPR009100">
    <property type="entry name" value="AcylCoA_DH/oxidase_NM_dom_sf"/>
</dbReference>
<evidence type="ECO:0000256" key="2">
    <source>
        <dbReference type="ARBA" id="ARBA00009347"/>
    </source>
</evidence>
<dbReference type="PANTHER" id="PTHR43884">
    <property type="entry name" value="ACYL-COA DEHYDROGENASE"/>
    <property type="match status" value="1"/>
</dbReference>
<evidence type="ECO:0000256" key="6">
    <source>
        <dbReference type="RuleBase" id="RU362125"/>
    </source>
</evidence>
<keyword evidence="5 6" id="KW-0560">Oxidoreductase</keyword>
<evidence type="ECO:0000313" key="10">
    <source>
        <dbReference type="EMBL" id="BAW27701.1"/>
    </source>
</evidence>
<dbReference type="InterPro" id="IPR009075">
    <property type="entry name" value="AcylCo_DH/oxidase_C"/>
</dbReference>
<keyword evidence="3 6" id="KW-0285">Flavoprotein</keyword>
<evidence type="ECO:0000256" key="3">
    <source>
        <dbReference type="ARBA" id="ARBA00022630"/>
    </source>
</evidence>
<dbReference type="InterPro" id="IPR037069">
    <property type="entry name" value="AcylCoA_DH/ox_N_sf"/>
</dbReference>
<dbReference type="GO" id="GO:0003995">
    <property type="term" value="F:acyl-CoA dehydrogenase activity"/>
    <property type="evidence" value="ECO:0007669"/>
    <property type="project" value="InterPro"/>
</dbReference>
<dbReference type="Gene3D" id="2.40.110.10">
    <property type="entry name" value="Butyryl-CoA Dehydrogenase, subunit A, domain 2"/>
    <property type="match status" value="1"/>
</dbReference>
<evidence type="ECO:0000256" key="4">
    <source>
        <dbReference type="ARBA" id="ARBA00022827"/>
    </source>
</evidence>
<evidence type="ECO:0000256" key="1">
    <source>
        <dbReference type="ARBA" id="ARBA00001974"/>
    </source>
</evidence>
<evidence type="ECO:0000259" key="9">
    <source>
        <dbReference type="Pfam" id="PF02771"/>
    </source>
</evidence>
<dbReference type="Gene3D" id="1.20.140.10">
    <property type="entry name" value="Butyryl-CoA Dehydrogenase, subunit A, domain 3"/>
    <property type="match status" value="1"/>
</dbReference>
<dbReference type="InterPro" id="IPR006091">
    <property type="entry name" value="Acyl-CoA_Oxase/DH_mid-dom"/>
</dbReference>
<dbReference type="FunFam" id="1.20.140.10:FF:000001">
    <property type="entry name" value="Acyl-CoA dehydrogenase"/>
    <property type="match status" value="1"/>
</dbReference>
<feature type="domain" description="Acyl-CoA dehydrogenase/oxidase N-terminal" evidence="9">
    <location>
        <begin position="19"/>
        <end position="126"/>
    </location>
</feature>
<dbReference type="CDD" id="cd00567">
    <property type="entry name" value="ACAD"/>
    <property type="match status" value="1"/>
</dbReference>
<comment type="cofactor">
    <cofactor evidence="1 6">
        <name>FAD</name>
        <dbReference type="ChEBI" id="CHEBI:57692"/>
    </cofactor>
</comment>
<evidence type="ECO:0000256" key="5">
    <source>
        <dbReference type="ARBA" id="ARBA00023002"/>
    </source>
</evidence>
<comment type="similarity">
    <text evidence="2 6">Belongs to the acyl-CoA dehydrogenase family.</text>
</comment>
<dbReference type="InterPro" id="IPR036250">
    <property type="entry name" value="AcylCo_DH-like_C"/>
</dbReference>
<evidence type="ECO:0000259" key="7">
    <source>
        <dbReference type="Pfam" id="PF00441"/>
    </source>
</evidence>
<dbReference type="AlphaFoldDB" id="A0A1L7NQE5"/>
<dbReference type="InterPro" id="IPR006089">
    <property type="entry name" value="Acyl-CoA_DH_CS"/>
</dbReference>
<feature type="domain" description="Acyl-CoA oxidase/dehydrogenase middle" evidence="8">
    <location>
        <begin position="131"/>
        <end position="223"/>
    </location>
</feature>
<dbReference type="InterPro" id="IPR046373">
    <property type="entry name" value="Acyl-CoA_Oxase/DH_mid-dom_sf"/>
</dbReference>
<dbReference type="InterPro" id="IPR013786">
    <property type="entry name" value="AcylCoA_DH/ox_N"/>
</dbReference>
<feature type="domain" description="Acyl-CoA dehydrogenase/oxidase C-terminal" evidence="7">
    <location>
        <begin position="235"/>
        <end position="383"/>
    </location>
</feature>
<dbReference type="Pfam" id="PF02771">
    <property type="entry name" value="Acyl-CoA_dh_N"/>
    <property type="match status" value="1"/>
</dbReference>
<dbReference type="SUPFAM" id="SSF47203">
    <property type="entry name" value="Acyl-CoA dehydrogenase C-terminal domain-like"/>
    <property type="match status" value="1"/>
</dbReference>
<sequence>MSLSEVFDPAILTLPLYDDAHRALAEEIGQWCADRAEAWASLDTTDPAAVGRVMLAELGRSGWLRHLDPGRPDSDVRALCLRRQALAYHEDLADFTYSIQELAAAAISRHGTDEQRRRELPGLADGTRAGALALSEPGAGSDLAAAVLEAAPDGDGFVLNGTKTWIAQGDIADVCIVLARTGDGPGPLGLTTFVVDGHAPGLKAEPIGAIAPRSWAELTFTDVRVGPEAVLGERGQGLVVALDILERARTTVAGAALGFARRAFRLARGHARTRKAYGGRLADLQLVRSSLAKMDVKLSAAALLTARAAWATDLGHDHAKHASTAKLYATEAAGEIVDSAVQIFGAAGLVAGSPMERLYREIRSLRIYEGSSEVIEMTIADAL</sequence>
<reference evidence="10" key="1">
    <citation type="journal article" date="2017" name="ACS Chem. Biol.">
        <title>Genome Mining of Amino Group Carrier Protein-Mediated Machinery: Discovery and Biosynthetic Characterization of a Natural Product with Unique Hydrazone Unit.</title>
        <authorList>
            <person name="Matsuda K."/>
            <person name="Hasebe F."/>
            <person name="Shiwa Y."/>
            <person name="Kanesaki Y."/>
            <person name="Tomita T."/>
            <person name="Yoshikawa H."/>
            <person name="Shin-ya K."/>
            <person name="Kuzuyama T."/>
            <person name="Nishiyama M."/>
        </authorList>
    </citation>
    <scope>NUCLEOTIDE SEQUENCE</scope>
    <source>
        <strain evidence="10">SoC090715LN-17</strain>
    </source>
</reference>
<dbReference type="EMBL" id="LC177423">
    <property type="protein sequence ID" value="BAW27701.1"/>
    <property type="molecule type" value="Genomic_DNA"/>
</dbReference>
<dbReference type="Gene3D" id="1.10.540.10">
    <property type="entry name" value="Acyl-CoA dehydrogenase/oxidase, N-terminal domain"/>
    <property type="match status" value="1"/>
</dbReference>
<dbReference type="SUPFAM" id="SSF56645">
    <property type="entry name" value="Acyl-CoA dehydrogenase NM domain-like"/>
    <property type="match status" value="1"/>
</dbReference>
<evidence type="ECO:0000259" key="8">
    <source>
        <dbReference type="Pfam" id="PF02770"/>
    </source>
</evidence>
<proteinExistence type="inferred from homology"/>
<keyword evidence="4 6" id="KW-0274">FAD</keyword>
<name>A0A1L7NQE5_9ACTN</name>
<dbReference type="PANTHER" id="PTHR43884:SF22">
    <property type="entry name" value="BLR3437 PROTEIN"/>
    <property type="match status" value="1"/>
</dbReference>
<protein>
    <submittedName>
        <fullName evidence="10">Dehydrogenase</fullName>
    </submittedName>
</protein>
<dbReference type="Pfam" id="PF00441">
    <property type="entry name" value="Acyl-CoA_dh_1"/>
    <property type="match status" value="1"/>
</dbReference>
<dbReference type="Pfam" id="PF02770">
    <property type="entry name" value="Acyl-CoA_dh_M"/>
    <property type="match status" value="1"/>
</dbReference>